<feature type="domain" description="Tubulin/FtsZ GTPase" evidence="9">
    <location>
        <begin position="17"/>
        <end position="211"/>
    </location>
</feature>
<keyword evidence="4 6" id="KW-0132">Cell division</keyword>
<comment type="subcellular location">
    <subcellularLocation>
        <location evidence="4">Cytoplasm</location>
    </subcellularLocation>
    <text evidence="4">Assembles at midcell at the inner surface of the cytoplasmic membrane.</text>
</comment>
<gene>
    <name evidence="4 11" type="primary">ftsZ</name>
    <name evidence="11" type="ORF">MUN53_05335</name>
</gene>
<evidence type="ECO:0000256" key="4">
    <source>
        <dbReference type="HAMAP-Rule" id="MF_00909"/>
    </source>
</evidence>
<dbReference type="InterPro" id="IPR020805">
    <property type="entry name" value="Cell_div_FtsZ_CS"/>
</dbReference>
<dbReference type="SUPFAM" id="SSF55307">
    <property type="entry name" value="Tubulin C-terminal domain-like"/>
    <property type="match status" value="1"/>
</dbReference>
<proteinExistence type="inferred from homology"/>
<dbReference type="HAMAP" id="MF_00909">
    <property type="entry name" value="FtsZ"/>
    <property type="match status" value="1"/>
</dbReference>
<dbReference type="InterPro" id="IPR037103">
    <property type="entry name" value="Tubulin/FtsZ-like_C"/>
</dbReference>
<dbReference type="RefSeq" id="WP_243323738.1">
    <property type="nucleotide sequence ID" value="NZ_JAKZMM010000010.1"/>
</dbReference>
<dbReference type="InterPro" id="IPR024757">
    <property type="entry name" value="FtsZ_C"/>
</dbReference>
<feature type="compositionally biased region" description="Low complexity" evidence="8">
    <location>
        <begin position="424"/>
        <end position="436"/>
    </location>
</feature>
<dbReference type="SMART" id="SM00865">
    <property type="entry name" value="Tubulin_C"/>
    <property type="match status" value="1"/>
</dbReference>
<dbReference type="InterPro" id="IPR003008">
    <property type="entry name" value="Tubulin_FtsZ_GTPase"/>
</dbReference>
<keyword evidence="4" id="KW-0963">Cytoplasm</keyword>
<dbReference type="GO" id="GO:0051301">
    <property type="term" value="P:cell division"/>
    <property type="evidence" value="ECO:0007669"/>
    <property type="project" value="UniProtKB-KW"/>
</dbReference>
<evidence type="ECO:0000256" key="3">
    <source>
        <dbReference type="ARBA" id="ARBA00023134"/>
    </source>
</evidence>
<dbReference type="PANTHER" id="PTHR30314">
    <property type="entry name" value="CELL DIVISION PROTEIN FTSZ-RELATED"/>
    <property type="match status" value="1"/>
</dbReference>
<feature type="region of interest" description="Disordered" evidence="8">
    <location>
        <begin position="416"/>
        <end position="451"/>
    </location>
</feature>
<dbReference type="SUPFAM" id="SSF52490">
    <property type="entry name" value="Tubulin nucleotide-binding domain-like"/>
    <property type="match status" value="1"/>
</dbReference>
<protein>
    <recommendedName>
        <fullName evidence="4 5">Cell division protein FtsZ</fullName>
    </recommendedName>
</protein>
<evidence type="ECO:0000256" key="8">
    <source>
        <dbReference type="SAM" id="MobiDB-lite"/>
    </source>
</evidence>
<evidence type="ECO:0000256" key="5">
    <source>
        <dbReference type="NCBIfam" id="TIGR00065"/>
    </source>
</evidence>
<feature type="binding site" evidence="4">
    <location>
        <begin position="25"/>
        <end position="29"/>
    </location>
    <ligand>
        <name>GTP</name>
        <dbReference type="ChEBI" id="CHEBI:37565"/>
    </ligand>
</feature>
<evidence type="ECO:0000313" key="11">
    <source>
        <dbReference type="EMBL" id="MCJ2380039.1"/>
    </source>
</evidence>
<evidence type="ECO:0000256" key="6">
    <source>
        <dbReference type="RuleBase" id="RU000631"/>
    </source>
</evidence>
<dbReference type="EMBL" id="JAKZMM010000010">
    <property type="protein sequence ID" value="MCJ2380039.1"/>
    <property type="molecule type" value="Genomic_DNA"/>
</dbReference>
<evidence type="ECO:0000259" key="10">
    <source>
        <dbReference type="SMART" id="SM00865"/>
    </source>
</evidence>
<feature type="binding site" evidence="4">
    <location>
        <position position="144"/>
    </location>
    <ligand>
        <name>GTP</name>
        <dbReference type="ChEBI" id="CHEBI:37565"/>
    </ligand>
</feature>
<evidence type="ECO:0000256" key="2">
    <source>
        <dbReference type="ARBA" id="ARBA00022741"/>
    </source>
</evidence>
<dbReference type="NCBIfam" id="TIGR00065">
    <property type="entry name" value="ftsZ"/>
    <property type="match status" value="1"/>
</dbReference>
<dbReference type="InterPro" id="IPR045061">
    <property type="entry name" value="FtsZ/CetZ"/>
</dbReference>
<keyword evidence="2 4" id="KW-0547">Nucleotide-binding</keyword>
<keyword evidence="4 6" id="KW-0717">Septation</keyword>
<dbReference type="Pfam" id="PF12327">
    <property type="entry name" value="FtsZ_C"/>
    <property type="match status" value="1"/>
</dbReference>
<dbReference type="InterPro" id="IPR008280">
    <property type="entry name" value="Tub_FtsZ_C"/>
</dbReference>
<feature type="binding site" evidence="4">
    <location>
        <position position="193"/>
    </location>
    <ligand>
        <name>GTP</name>
        <dbReference type="ChEBI" id="CHEBI:37565"/>
    </ligand>
</feature>
<sequence>MDDNLINLNMPTNPDAIIKVIGVGGGGGNAVTNMYKEGIHNVSFALCNTDQQALNGSDVPVKLLLGRTTTCGLGSGDQPERGRAAAEESEEEIRQMLSDGTRMAFITAGMGGGTGTGAAPVVARVSKEMGILTVGIVTIPFEFEGQFKIVQALLGVEEISKNVDALLVINNERVREIYSDIGMSASKAYAKADETLTIAAKSIAEIITIRGVQNLDFADVKTTMKDGGVALMSNGYGEGEGRLQQAIDQALSSPLLNNNDVYNAQRILFNIYSSHDNEFRIDEMGEVHKFMARFRTKFRVKWGFAFDDTLGDKIKITILATGFGLDDIPEMAQQHRAAQELRTEEEQRMEAERRAREESERNLMKKYGYSVNRLRSQVEVVTLTADELDDDTLIVMLEDSPTYNRDIRKINQLRRGGGFDAPETNTSFTSTNTSTTYKKPDNNSNSVISFR</sequence>
<feature type="domain" description="Tubulin/FtsZ 2-layer sandwich" evidence="10">
    <location>
        <begin position="214"/>
        <end position="332"/>
    </location>
</feature>
<feature type="binding site" evidence="4">
    <location>
        <position position="148"/>
    </location>
    <ligand>
        <name>GTP</name>
        <dbReference type="ChEBI" id="CHEBI:37565"/>
    </ligand>
</feature>
<name>A0ABT0BZ37_9BACT</name>
<comment type="similarity">
    <text evidence="1 4 6">Belongs to the FtsZ family.</text>
</comment>
<feature type="coiled-coil region" evidence="7">
    <location>
        <begin position="334"/>
        <end position="362"/>
    </location>
</feature>
<keyword evidence="3 4" id="KW-0342">GTP-binding</keyword>
<dbReference type="Pfam" id="PF00091">
    <property type="entry name" value="Tubulin"/>
    <property type="match status" value="1"/>
</dbReference>
<evidence type="ECO:0000256" key="7">
    <source>
        <dbReference type="SAM" id="Coils"/>
    </source>
</evidence>
<comment type="caution">
    <text evidence="11">The sequence shown here is derived from an EMBL/GenBank/DDBJ whole genome shotgun (WGS) entry which is preliminary data.</text>
</comment>
<reference evidence="11 12" key="1">
    <citation type="submission" date="2022-03" db="EMBL/GenBank/DDBJ databases">
        <title>Parabacteroides sp. nov. isolated from swine feces.</title>
        <authorList>
            <person name="Bak J.E."/>
        </authorList>
    </citation>
    <scope>NUCLEOTIDE SEQUENCE [LARGE SCALE GENOMIC DNA]</scope>
    <source>
        <strain evidence="11 12">AGMB00274</strain>
    </source>
</reference>
<dbReference type="InterPro" id="IPR018316">
    <property type="entry name" value="Tubulin/FtsZ_2-layer-sand-dom"/>
</dbReference>
<evidence type="ECO:0000313" key="12">
    <source>
        <dbReference type="Proteomes" id="UP001165444"/>
    </source>
</evidence>
<accession>A0ABT0BZ37</accession>
<comment type="subunit">
    <text evidence="4">Homodimer. Polymerizes to form a dynamic ring structure in a strictly GTP-dependent manner. Interacts directly with several other division proteins.</text>
</comment>
<keyword evidence="4 6" id="KW-0131">Cell cycle</keyword>
<comment type="function">
    <text evidence="4 6">Essential cell division protein that forms a contractile ring structure (Z ring) at the future cell division site. The regulation of the ring assembly controls the timing and the location of cell division. One of the functions of the FtsZ ring is to recruit other cell division proteins to the septum to produce a new cell wall between the dividing cells. Binds GTP and shows GTPase activity.</text>
</comment>
<dbReference type="PANTHER" id="PTHR30314:SF3">
    <property type="entry name" value="MITOCHONDRIAL DIVISION PROTEIN FSZA"/>
    <property type="match status" value="1"/>
</dbReference>
<dbReference type="InterPro" id="IPR000158">
    <property type="entry name" value="Cell_div_FtsZ"/>
</dbReference>
<dbReference type="PRINTS" id="PR00423">
    <property type="entry name" value="CELLDVISFTSZ"/>
</dbReference>
<keyword evidence="12" id="KW-1185">Reference proteome</keyword>
<dbReference type="Gene3D" id="3.40.50.1440">
    <property type="entry name" value="Tubulin/FtsZ, GTPase domain"/>
    <property type="match status" value="1"/>
</dbReference>
<dbReference type="CDD" id="cd02201">
    <property type="entry name" value="FtsZ_type1"/>
    <property type="match status" value="1"/>
</dbReference>
<dbReference type="PROSITE" id="PS01135">
    <property type="entry name" value="FTSZ_2"/>
    <property type="match status" value="1"/>
</dbReference>
<dbReference type="Gene3D" id="3.30.1330.20">
    <property type="entry name" value="Tubulin/FtsZ, C-terminal domain"/>
    <property type="match status" value="1"/>
</dbReference>
<feature type="compositionally biased region" description="Polar residues" evidence="8">
    <location>
        <begin position="442"/>
        <end position="451"/>
    </location>
</feature>
<evidence type="ECO:0000256" key="1">
    <source>
        <dbReference type="ARBA" id="ARBA00009690"/>
    </source>
</evidence>
<dbReference type="InterPro" id="IPR036525">
    <property type="entry name" value="Tubulin/FtsZ_GTPase_sf"/>
</dbReference>
<feature type="binding site" evidence="4">
    <location>
        <begin position="113"/>
        <end position="115"/>
    </location>
    <ligand>
        <name>GTP</name>
        <dbReference type="ChEBI" id="CHEBI:37565"/>
    </ligand>
</feature>
<evidence type="ECO:0000259" key="9">
    <source>
        <dbReference type="SMART" id="SM00864"/>
    </source>
</evidence>
<dbReference type="Proteomes" id="UP001165444">
    <property type="component" value="Unassembled WGS sequence"/>
</dbReference>
<keyword evidence="7" id="KW-0175">Coiled coil</keyword>
<dbReference type="SMART" id="SM00864">
    <property type="entry name" value="Tubulin"/>
    <property type="match status" value="1"/>
</dbReference>
<organism evidence="11 12">
    <name type="scientific">Parabacteroides faecalis</name>
    <dbReference type="NCBI Taxonomy" id="2924040"/>
    <lineage>
        <taxon>Bacteria</taxon>
        <taxon>Pseudomonadati</taxon>
        <taxon>Bacteroidota</taxon>
        <taxon>Bacteroidia</taxon>
        <taxon>Bacteroidales</taxon>
        <taxon>Tannerellaceae</taxon>
        <taxon>Parabacteroides</taxon>
    </lineage>
</organism>